<dbReference type="AlphaFoldDB" id="A0A074S1U2"/>
<evidence type="ECO:0000256" key="1">
    <source>
        <dbReference type="SAM" id="Coils"/>
    </source>
</evidence>
<feature type="region of interest" description="Disordered" evidence="2">
    <location>
        <begin position="83"/>
        <end position="103"/>
    </location>
</feature>
<feature type="compositionally biased region" description="Low complexity" evidence="2">
    <location>
        <begin position="957"/>
        <end position="977"/>
    </location>
</feature>
<feature type="compositionally biased region" description="Pro residues" evidence="2">
    <location>
        <begin position="653"/>
        <end position="665"/>
    </location>
</feature>
<feature type="compositionally biased region" description="Gly residues" evidence="2">
    <location>
        <begin position="978"/>
        <end position="997"/>
    </location>
</feature>
<dbReference type="Proteomes" id="UP000027456">
    <property type="component" value="Unassembled WGS sequence"/>
</dbReference>
<keyword evidence="4" id="KW-1185">Reference proteome</keyword>
<dbReference type="HOGENOM" id="CLU_294945_0_0_1"/>
<feature type="compositionally biased region" description="Polar residues" evidence="2">
    <location>
        <begin position="864"/>
        <end position="873"/>
    </location>
</feature>
<feature type="compositionally biased region" description="Basic and acidic residues" evidence="2">
    <location>
        <begin position="818"/>
        <end position="862"/>
    </location>
</feature>
<feature type="region of interest" description="Disordered" evidence="2">
    <location>
        <begin position="548"/>
        <end position="606"/>
    </location>
</feature>
<feature type="region of interest" description="Disordered" evidence="2">
    <location>
        <begin position="711"/>
        <end position="749"/>
    </location>
</feature>
<name>A0A074S1U2_9AGAM</name>
<accession>A0A074S1U2</accession>
<comment type="caution">
    <text evidence="3">The sequence shown here is derived from an EMBL/GenBank/DDBJ whole genome shotgun (WGS) entry which is preliminary data.</text>
</comment>
<feature type="region of interest" description="Disordered" evidence="2">
    <location>
        <begin position="805"/>
        <end position="1027"/>
    </location>
</feature>
<proteinExistence type="predicted"/>
<gene>
    <name evidence="3" type="ORF">V565_032820</name>
</gene>
<evidence type="ECO:0000313" key="3">
    <source>
        <dbReference type="EMBL" id="KEP53286.1"/>
    </source>
</evidence>
<feature type="compositionally biased region" description="Polar residues" evidence="2">
    <location>
        <begin position="239"/>
        <end position="250"/>
    </location>
</feature>
<feature type="compositionally biased region" description="Pro residues" evidence="2">
    <location>
        <begin position="931"/>
        <end position="940"/>
    </location>
</feature>
<feature type="region of interest" description="Disordered" evidence="2">
    <location>
        <begin position="239"/>
        <end position="384"/>
    </location>
</feature>
<feature type="compositionally biased region" description="Pro residues" evidence="2">
    <location>
        <begin position="557"/>
        <end position="572"/>
    </location>
</feature>
<feature type="compositionally biased region" description="Basic and acidic residues" evidence="2">
    <location>
        <begin position="875"/>
        <end position="892"/>
    </location>
</feature>
<protein>
    <submittedName>
        <fullName evidence="3">Uncharacterized protein</fullName>
    </submittedName>
</protein>
<feature type="compositionally biased region" description="Gly residues" evidence="2">
    <location>
        <begin position="1012"/>
        <end position="1027"/>
    </location>
</feature>
<dbReference type="OrthoDB" id="2138242at2759"/>
<dbReference type="EMBL" id="AZST01000066">
    <property type="protein sequence ID" value="KEP53286.1"/>
    <property type="molecule type" value="Genomic_DNA"/>
</dbReference>
<reference evidence="3 4" key="1">
    <citation type="submission" date="2013-12" db="EMBL/GenBank/DDBJ databases">
        <authorList>
            <person name="Cubeta M."/>
            <person name="Pakala S."/>
            <person name="Fedorova N."/>
            <person name="Thomas E."/>
            <person name="Dean R."/>
            <person name="Jabaji S."/>
            <person name="Neate S."/>
            <person name="Toda T."/>
            <person name="Tavantzis S."/>
            <person name="Vilgalys R."/>
            <person name="Bharathan N."/>
            <person name="Pakala S."/>
            <person name="Losada L.S."/>
            <person name="Zafar N."/>
            <person name="Nierman W."/>
        </authorList>
    </citation>
    <scope>NUCLEOTIDE SEQUENCE [LARGE SCALE GENOMIC DNA]</scope>
    <source>
        <strain evidence="3 4">123E</strain>
    </source>
</reference>
<feature type="compositionally biased region" description="Polar residues" evidence="2">
    <location>
        <begin position="590"/>
        <end position="603"/>
    </location>
</feature>
<keyword evidence="1" id="KW-0175">Coiled coil</keyword>
<feature type="coiled-coil region" evidence="1">
    <location>
        <begin position="778"/>
        <end position="805"/>
    </location>
</feature>
<organism evidence="3 4">
    <name type="scientific">Rhizoctonia solani 123E</name>
    <dbReference type="NCBI Taxonomy" id="1423351"/>
    <lineage>
        <taxon>Eukaryota</taxon>
        <taxon>Fungi</taxon>
        <taxon>Dikarya</taxon>
        <taxon>Basidiomycota</taxon>
        <taxon>Agaricomycotina</taxon>
        <taxon>Agaricomycetes</taxon>
        <taxon>Cantharellales</taxon>
        <taxon>Ceratobasidiaceae</taxon>
        <taxon>Rhizoctonia</taxon>
    </lineage>
</organism>
<feature type="region of interest" description="Disordered" evidence="2">
    <location>
        <begin position="454"/>
        <end position="473"/>
    </location>
</feature>
<dbReference type="STRING" id="1423351.A0A074S1U2"/>
<evidence type="ECO:0000256" key="2">
    <source>
        <dbReference type="SAM" id="MobiDB-lite"/>
    </source>
</evidence>
<feature type="region of interest" description="Disordered" evidence="2">
    <location>
        <begin position="1"/>
        <end position="25"/>
    </location>
</feature>
<sequence>MRFWLDRQSDLAPTPVSSEPIPKGMARVLGAERVQREYREQLKKKQQEERKGAGRSIELLPGESLREFNRRVEEVHRPLVRGALKRGQGDEKRKGKRKREEEEEVVVEEEVREFETVSSSAPKRLQQAALAPPVFTKGPRGSGVGKSGGKAPAVSMARKVMLEQERARAVEMYRALKASNLEIEFADPEGCRGRYLYNTGLFVALFCRDEEHTCTCGMAMASSTATGATISLPSFASSFEMTQQRTSPRARSTHSSRSNSREPRPRHYRPYPESNTRGAPRDERSRKRPAPIDEGPDGDGDVGMQSDREQDGDDESSGSSGPPVKEEQVSDVEQSPSPPPTPAAGGKLPPRYGHALPQPSAQTQFAPTPPASARRVSPPHITLPTLPQQHREAHLTLPPMLHAPPEPQPYQYQHHAEPILARKRRRVTISGVAAGSQAAPRPLHRTVLERANNGYAQAHNPPPPGSSATPATPTAMSGMVSPVVTPGFNMNSPGALAQVRDTIAIRLEQKALIEQRKNGGAATVTVTTPHPRTAPPLPTALARTQSSPAGQTAALPASPPHITPPTLPPPTPTGLAQTQTLAHRRGKASNKLTIHTPNSSISSIPGVPNANTAGLGLSADPPATRLAIPDMGVAIRSAPPNITKFNPAHIQRPQPPAPLPLPPPRTTQAPTPLKERSVSIRRMHAGSTAAQTAPPAPLAIVAPGQPLTLNAPAPPSSYIATPTRTQFPPHTPHPQPPRTARPPTSPPISRSAFMAFYDAYAEVHTLRAQVERMEREMDRRVELAVREMREEVRLLREEIRRGRERDVGYPPDAGYPPYHREREPGYSREAYPREPVYGRERDPSFTRERGDSTYARDWDRRRAGSTSVNQSPMQVDKRALHSDKMHLDKPIERPVLPGPGDRLPPPPGERIPGPGERVVGPGDRIVGPGERIPPPAPAPGPSGEKLHAPPRSAMRKSPSGRGLPSSLSPPSRAPSVGATGGTPGPGVGNGTGPGSETGGRTRAKARVRTNSPGGGAGGASGDKSGSG</sequence>
<feature type="region of interest" description="Disordered" evidence="2">
    <location>
        <begin position="647"/>
        <end position="672"/>
    </location>
</feature>
<evidence type="ECO:0000313" key="4">
    <source>
        <dbReference type="Proteomes" id="UP000027456"/>
    </source>
</evidence>
<feature type="compositionally biased region" description="Pro residues" evidence="2">
    <location>
        <begin position="729"/>
        <end position="746"/>
    </location>
</feature>